<dbReference type="PANTHER" id="PTHR13450">
    <property type="entry name" value="MITOCHONDRIAL 39S RIBOSOMAL PROTEIN L42"/>
    <property type="match status" value="1"/>
</dbReference>
<evidence type="ECO:0000256" key="5">
    <source>
        <dbReference type="ARBA" id="ARBA00023128"/>
    </source>
</evidence>
<keyword evidence="3" id="KW-0809">Transit peptide</keyword>
<keyword evidence="6" id="KW-0687">Ribonucleoprotein</keyword>
<comment type="similarity">
    <text evidence="2">Belongs to the mitochondrion-specific ribosomal protein mL42 family.</text>
</comment>
<dbReference type="Proteomes" id="UP000694407">
    <property type="component" value="Unplaced"/>
</dbReference>
<evidence type="ECO:0000256" key="2">
    <source>
        <dbReference type="ARBA" id="ARBA00005556"/>
    </source>
</evidence>
<reference evidence="8" key="1">
    <citation type="submission" date="2025-08" db="UniProtKB">
        <authorList>
            <consortium name="Ensembl"/>
        </authorList>
    </citation>
    <scope>IDENTIFICATION</scope>
</reference>
<evidence type="ECO:0000313" key="8">
    <source>
        <dbReference type="Ensembl" id="ENSMMMP00000011829.1"/>
    </source>
</evidence>
<protein>
    <recommendedName>
        <fullName evidence="7">Large ribosomal subunit protein mL42</fullName>
    </recommendedName>
</protein>
<sequence length="166" mass="18754">MAHGGASRWAIPKRTIWKHLFPVPNGALSGICHQSTYSFLPGDYNCKVELTLTSDGNTQPVPQLDPVHGGEETRDQVLTTRLEEKGEDLEQGPGTEELSKMFFTTEHCWCLHGQYILLFKVSPTSLRSRIHQKKDDTEIHGRIKEKCYPVSHLPFEKMQPGVITNV</sequence>
<accession>A0A8C5ZEV3</accession>
<evidence type="ECO:0000256" key="3">
    <source>
        <dbReference type="ARBA" id="ARBA00022946"/>
    </source>
</evidence>
<comment type="subcellular location">
    <subcellularLocation>
        <location evidence="1">Mitochondrion</location>
    </subcellularLocation>
</comment>
<evidence type="ECO:0000256" key="6">
    <source>
        <dbReference type="ARBA" id="ARBA00023274"/>
    </source>
</evidence>
<dbReference type="InterPro" id="IPR019346">
    <property type="entry name" value="Ribosomal_mL42"/>
</dbReference>
<evidence type="ECO:0000256" key="4">
    <source>
        <dbReference type="ARBA" id="ARBA00022980"/>
    </source>
</evidence>
<dbReference type="Ensembl" id="ENSMMMT00000013511.1">
    <property type="protein sequence ID" value="ENSMMMP00000011829.1"/>
    <property type="gene ID" value="ENSMMMG00000010588.1"/>
</dbReference>
<dbReference type="GeneTree" id="ENSGT00390000010491"/>
<dbReference type="PANTHER" id="PTHR13450:SF4">
    <property type="entry name" value="LARGE RIBOSOMAL SUBUNIT PROTEIN ML42"/>
    <property type="match status" value="1"/>
</dbReference>
<evidence type="ECO:0000256" key="1">
    <source>
        <dbReference type="ARBA" id="ARBA00004173"/>
    </source>
</evidence>
<evidence type="ECO:0000256" key="7">
    <source>
        <dbReference type="ARBA" id="ARBA00035189"/>
    </source>
</evidence>
<name>A0A8C5ZEV3_MARMA</name>
<dbReference type="AlphaFoldDB" id="A0A8C5ZEV3"/>
<keyword evidence="5" id="KW-0496">Mitochondrion</keyword>
<keyword evidence="4" id="KW-0689">Ribosomal protein</keyword>
<evidence type="ECO:0000313" key="9">
    <source>
        <dbReference type="Proteomes" id="UP000694407"/>
    </source>
</evidence>
<dbReference type="Pfam" id="PF10210">
    <property type="entry name" value="MRP-S32"/>
    <property type="match status" value="1"/>
</dbReference>
<keyword evidence="9" id="KW-1185">Reference proteome</keyword>
<proteinExistence type="inferred from homology"/>
<organism evidence="8 9">
    <name type="scientific">Marmota marmota marmota</name>
    <name type="common">Alpine marmot</name>
    <dbReference type="NCBI Taxonomy" id="9994"/>
    <lineage>
        <taxon>Eukaryota</taxon>
        <taxon>Metazoa</taxon>
        <taxon>Chordata</taxon>
        <taxon>Craniata</taxon>
        <taxon>Vertebrata</taxon>
        <taxon>Euteleostomi</taxon>
        <taxon>Mammalia</taxon>
        <taxon>Eutheria</taxon>
        <taxon>Euarchontoglires</taxon>
        <taxon>Glires</taxon>
        <taxon>Rodentia</taxon>
        <taxon>Sciuromorpha</taxon>
        <taxon>Sciuridae</taxon>
        <taxon>Xerinae</taxon>
        <taxon>Marmotini</taxon>
        <taxon>Marmota</taxon>
    </lineage>
</organism>
<reference evidence="8" key="2">
    <citation type="submission" date="2025-09" db="UniProtKB">
        <authorList>
            <consortium name="Ensembl"/>
        </authorList>
    </citation>
    <scope>IDENTIFICATION</scope>
</reference>
<dbReference type="GO" id="GO:0005762">
    <property type="term" value="C:mitochondrial large ribosomal subunit"/>
    <property type="evidence" value="ECO:0007669"/>
    <property type="project" value="TreeGrafter"/>
</dbReference>